<keyword evidence="6" id="KW-0769">Symport</keyword>
<evidence type="ECO:0000256" key="11">
    <source>
        <dbReference type="SAM" id="Phobius"/>
    </source>
</evidence>
<organism evidence="12 13">
    <name type="scientific">Hyphomicrobium facile</name>
    <dbReference type="NCBI Taxonomy" id="51670"/>
    <lineage>
        <taxon>Bacteria</taxon>
        <taxon>Pseudomonadati</taxon>
        <taxon>Pseudomonadota</taxon>
        <taxon>Alphaproteobacteria</taxon>
        <taxon>Hyphomicrobiales</taxon>
        <taxon>Hyphomicrobiaceae</taxon>
        <taxon>Hyphomicrobium</taxon>
    </lineage>
</organism>
<proteinExistence type="inferred from homology"/>
<dbReference type="OrthoDB" id="9764416at2"/>
<evidence type="ECO:0000256" key="4">
    <source>
        <dbReference type="ARBA" id="ARBA00022475"/>
    </source>
</evidence>
<feature type="transmembrane region" description="Helical" evidence="11">
    <location>
        <begin position="336"/>
        <end position="357"/>
    </location>
</feature>
<evidence type="ECO:0000256" key="8">
    <source>
        <dbReference type="ARBA" id="ARBA00023136"/>
    </source>
</evidence>
<sequence>MAFGAPRARMVNPRLGTYFSIFAALYTALFLLVLIFEQLRLDDHLLRLAIFAGPILIYGAMGLSVATNETLCFFAAGRRVPAAYTGLLLGASALGGTLIVAGTGMFFFTGFDALVLLIGTLTGFVIMAIALAPFYRKFGAFTVPSYLGRRFESRTLRVVTAAVAAVPMLLVLSAELQMGGSVAQRLVGGSENGLICLLALTIAISTMAGGTRSSTWSGVAQSIALFLALFTVATTVSVIVTSLPIPQLANGPMVRGLVRNEVNEGLQLVNVWPLAFQLPPDGFSSLTKPYTQPFGAIGPLAFIIGTFAIATGISTAPWLLPRVAAAPGVYEARKSLGWATVFSGLALLTISSVAVFMRDFTLDAVRAERLGPLPQWLFQAAANHFVAFDQAATRLGFEGLKFDRDSVLFALPVAVGLPSTFVYFLLAGALAAALVTASATSVSLAAVLGEDVVQGMSWEPPSAQNRVWVARGFIAVVAICGAALSIAAPTDPLRLVLWALSITGASLFPAMILSIWWKRLTVGGAIAGVIAGFVAASFAILMSEMGTLSTPSPIAGILGLPVSLGLALMTSLMRPEASRHALSIVRDMRVPGGEIIYDREMQRLQLRKHART</sequence>
<dbReference type="PROSITE" id="PS50283">
    <property type="entry name" value="NA_SOLUT_SYMP_3"/>
    <property type="match status" value="1"/>
</dbReference>
<comment type="subcellular location">
    <subcellularLocation>
        <location evidence="1">Membrane</location>
        <topology evidence="1">Multi-pass membrane protein</topology>
    </subcellularLocation>
</comment>
<evidence type="ECO:0000256" key="3">
    <source>
        <dbReference type="ARBA" id="ARBA00022448"/>
    </source>
</evidence>
<dbReference type="GO" id="GO:0006814">
    <property type="term" value="P:sodium ion transport"/>
    <property type="evidence" value="ECO:0007669"/>
    <property type="project" value="UniProtKB-KW"/>
</dbReference>
<keyword evidence="5 11" id="KW-0812">Transmembrane</keyword>
<dbReference type="PANTHER" id="PTHR48086">
    <property type="entry name" value="SODIUM/PROLINE SYMPORTER-RELATED"/>
    <property type="match status" value="1"/>
</dbReference>
<evidence type="ECO:0000256" key="6">
    <source>
        <dbReference type="ARBA" id="ARBA00022847"/>
    </source>
</evidence>
<reference evidence="13" key="1">
    <citation type="submission" date="2016-10" db="EMBL/GenBank/DDBJ databases">
        <authorList>
            <person name="Varghese N."/>
            <person name="Submissions S."/>
        </authorList>
    </citation>
    <scope>NUCLEOTIDE SEQUENCE [LARGE SCALE GENOMIC DNA]</scope>
    <source>
        <strain evidence="13">DSM 1565</strain>
    </source>
</reference>
<feature type="transmembrane region" description="Helical" evidence="11">
    <location>
        <begin position="48"/>
        <end position="66"/>
    </location>
</feature>
<evidence type="ECO:0000313" key="12">
    <source>
        <dbReference type="EMBL" id="SFV27124.1"/>
    </source>
</evidence>
<feature type="transmembrane region" description="Helical" evidence="11">
    <location>
        <begin position="114"/>
        <end position="135"/>
    </location>
</feature>
<protein>
    <submittedName>
        <fullName evidence="12">Cation/acetate symporter</fullName>
    </submittedName>
</protein>
<dbReference type="GO" id="GO:0046942">
    <property type="term" value="P:carboxylic acid transport"/>
    <property type="evidence" value="ECO:0007669"/>
    <property type="project" value="UniProtKB-ARBA"/>
</dbReference>
<dbReference type="InterPro" id="IPR018212">
    <property type="entry name" value="Na/solute_symporter_CS"/>
</dbReference>
<dbReference type="PANTHER" id="PTHR48086:SF5">
    <property type="entry name" value="NA(+):SOLUTE SYMPORTER (SSF FAMILY)"/>
    <property type="match status" value="1"/>
</dbReference>
<keyword evidence="13" id="KW-1185">Reference proteome</keyword>
<evidence type="ECO:0000256" key="7">
    <source>
        <dbReference type="ARBA" id="ARBA00022989"/>
    </source>
</evidence>
<keyword evidence="7 11" id="KW-1133">Transmembrane helix</keyword>
<keyword evidence="8 11" id="KW-0472">Membrane</keyword>
<evidence type="ECO:0000313" key="13">
    <source>
        <dbReference type="Proteomes" id="UP000199423"/>
    </source>
</evidence>
<keyword evidence="9" id="KW-0406">Ion transport</keyword>
<feature type="transmembrane region" description="Helical" evidence="11">
    <location>
        <begin position="15"/>
        <end position="36"/>
    </location>
</feature>
<feature type="transmembrane region" description="Helical" evidence="11">
    <location>
        <begin position="192"/>
        <end position="211"/>
    </location>
</feature>
<evidence type="ECO:0000256" key="5">
    <source>
        <dbReference type="ARBA" id="ARBA00022692"/>
    </source>
</evidence>
<feature type="transmembrane region" description="Helical" evidence="11">
    <location>
        <begin position="524"/>
        <end position="542"/>
    </location>
</feature>
<dbReference type="PROSITE" id="PS00457">
    <property type="entry name" value="NA_SOLUT_SYMP_2"/>
    <property type="match status" value="1"/>
</dbReference>
<keyword evidence="9" id="KW-0739">Sodium transport</keyword>
<dbReference type="EMBL" id="FPCH01000001">
    <property type="protein sequence ID" value="SFV27124.1"/>
    <property type="molecule type" value="Genomic_DNA"/>
</dbReference>
<feature type="transmembrane region" description="Helical" evidence="11">
    <location>
        <begin position="468"/>
        <end position="489"/>
    </location>
</feature>
<feature type="transmembrane region" description="Helical" evidence="11">
    <location>
        <begin position="421"/>
        <end position="448"/>
    </location>
</feature>
<comment type="similarity">
    <text evidence="2 10">Belongs to the sodium:solute symporter (SSF) (TC 2.A.21) family.</text>
</comment>
<feature type="transmembrane region" description="Helical" evidence="11">
    <location>
        <begin position="87"/>
        <end position="108"/>
    </location>
</feature>
<feature type="transmembrane region" description="Helical" evidence="11">
    <location>
        <begin position="223"/>
        <end position="245"/>
    </location>
</feature>
<dbReference type="AlphaFoldDB" id="A0A1I7MXL2"/>
<keyword evidence="4" id="KW-1003">Cell membrane</keyword>
<feature type="transmembrane region" description="Helical" evidence="11">
    <location>
        <begin position="296"/>
        <end position="320"/>
    </location>
</feature>
<evidence type="ECO:0000256" key="10">
    <source>
        <dbReference type="RuleBase" id="RU362091"/>
    </source>
</evidence>
<dbReference type="STRING" id="51670.SAMN04488557_0684"/>
<dbReference type="GO" id="GO:0005886">
    <property type="term" value="C:plasma membrane"/>
    <property type="evidence" value="ECO:0007669"/>
    <property type="project" value="TreeGrafter"/>
</dbReference>
<dbReference type="Pfam" id="PF00474">
    <property type="entry name" value="SSF"/>
    <property type="match status" value="2"/>
</dbReference>
<keyword evidence="3" id="KW-0813">Transport</keyword>
<evidence type="ECO:0000256" key="9">
    <source>
        <dbReference type="ARBA" id="ARBA00023201"/>
    </source>
</evidence>
<dbReference type="Proteomes" id="UP000199423">
    <property type="component" value="Unassembled WGS sequence"/>
</dbReference>
<dbReference type="InterPro" id="IPR038377">
    <property type="entry name" value="Na/Glc_symporter_sf"/>
</dbReference>
<dbReference type="RefSeq" id="WP_092864205.1">
    <property type="nucleotide sequence ID" value="NZ_FPCH01000001.1"/>
</dbReference>
<evidence type="ECO:0000256" key="1">
    <source>
        <dbReference type="ARBA" id="ARBA00004141"/>
    </source>
</evidence>
<feature type="transmembrane region" description="Helical" evidence="11">
    <location>
        <begin position="155"/>
        <end position="172"/>
    </location>
</feature>
<dbReference type="InterPro" id="IPR050277">
    <property type="entry name" value="Sodium:Solute_Symporter"/>
</dbReference>
<dbReference type="Gene3D" id="1.20.1730.10">
    <property type="entry name" value="Sodium/glucose cotransporter"/>
    <property type="match status" value="1"/>
</dbReference>
<gene>
    <name evidence="12" type="ORF">SAMN04488557_0684</name>
</gene>
<keyword evidence="9" id="KW-0915">Sodium</keyword>
<feature type="transmembrane region" description="Helical" evidence="11">
    <location>
        <begin position="554"/>
        <end position="573"/>
    </location>
</feature>
<feature type="transmembrane region" description="Helical" evidence="11">
    <location>
        <begin position="495"/>
        <end position="517"/>
    </location>
</feature>
<evidence type="ECO:0000256" key="2">
    <source>
        <dbReference type="ARBA" id="ARBA00006434"/>
    </source>
</evidence>
<name>A0A1I7MXL2_9HYPH</name>
<dbReference type="InterPro" id="IPR001734">
    <property type="entry name" value="Na/solute_symporter"/>
</dbReference>
<accession>A0A1I7MXL2</accession>
<dbReference type="GO" id="GO:0015293">
    <property type="term" value="F:symporter activity"/>
    <property type="evidence" value="ECO:0007669"/>
    <property type="project" value="UniProtKB-KW"/>
</dbReference>